<dbReference type="HOGENOM" id="CLU_1875979_0_0_1"/>
<reference evidence="1 2" key="1">
    <citation type="journal article" date="2014" name="BMC Genomics">
        <title>Genome and secretome analysis of the hemibiotrophic fungal pathogen, Moniliophthora roreri, which causes frosty pod rot disease of cacao: mechanisms of the biotrophic and necrotrophic phases.</title>
        <authorList>
            <person name="Meinhardt L.W."/>
            <person name="Costa G.G.L."/>
            <person name="Thomazella D.P.T."/>
            <person name="Teixeira P.J.P.L."/>
            <person name="Carazzolle M.F."/>
            <person name="Schuster S.C."/>
            <person name="Carlson J.E."/>
            <person name="Guiltinan M.J."/>
            <person name="Mieczkowski P."/>
            <person name="Farmer A."/>
            <person name="Ramaraj T."/>
            <person name="Crozier J."/>
            <person name="Davis R.E."/>
            <person name="Shao J."/>
            <person name="Melnick R.L."/>
            <person name="Pereira G.A.G."/>
            <person name="Bailey B.A."/>
        </authorList>
    </citation>
    <scope>NUCLEOTIDE SEQUENCE [LARGE SCALE GENOMIC DNA]</scope>
    <source>
        <strain evidence="1 2">MCA 2997</strain>
    </source>
</reference>
<organism evidence="1 2">
    <name type="scientific">Moniliophthora roreri (strain MCA 2997)</name>
    <name type="common">Cocoa frosty pod rot fungus</name>
    <name type="synonym">Crinipellis roreri</name>
    <dbReference type="NCBI Taxonomy" id="1381753"/>
    <lineage>
        <taxon>Eukaryota</taxon>
        <taxon>Fungi</taxon>
        <taxon>Dikarya</taxon>
        <taxon>Basidiomycota</taxon>
        <taxon>Agaricomycotina</taxon>
        <taxon>Agaricomycetes</taxon>
        <taxon>Agaricomycetidae</taxon>
        <taxon>Agaricales</taxon>
        <taxon>Marasmiineae</taxon>
        <taxon>Marasmiaceae</taxon>
        <taxon>Moniliophthora</taxon>
    </lineage>
</organism>
<dbReference type="AlphaFoldDB" id="V2WL69"/>
<comment type="caution">
    <text evidence="1">The sequence shown here is derived from an EMBL/GenBank/DDBJ whole genome shotgun (WGS) entry which is preliminary data.</text>
</comment>
<protein>
    <submittedName>
        <fullName evidence="1">Uncharacterized protein</fullName>
    </submittedName>
</protein>
<evidence type="ECO:0000313" key="1">
    <source>
        <dbReference type="EMBL" id="ESK82332.1"/>
    </source>
</evidence>
<name>V2WL69_MONRO</name>
<accession>V2WL69</accession>
<dbReference type="EMBL" id="AWSO01001971">
    <property type="protein sequence ID" value="ESK82332.1"/>
    <property type="molecule type" value="Genomic_DNA"/>
</dbReference>
<sequence>MHVSKFFKEASGGRFGGLGDMKLVIFGEMGRLGVTSLMLWTTAYLVNAEEDLPTIAISPSPCAVDMRGSEASSEEAVSVDLRRKLDGSSPWCGGISDGACDLFGAGGMKSFGGVNALDAGKAWRDKWPCRDGTGVT</sequence>
<dbReference type="Proteomes" id="UP000017559">
    <property type="component" value="Unassembled WGS sequence"/>
</dbReference>
<proteinExistence type="predicted"/>
<gene>
    <name evidence="1" type="ORF">Moror_2231</name>
</gene>
<evidence type="ECO:0000313" key="2">
    <source>
        <dbReference type="Proteomes" id="UP000017559"/>
    </source>
</evidence>
<dbReference type="KEGG" id="mrr:Moror_2231"/>
<keyword evidence="2" id="KW-1185">Reference proteome</keyword>